<protein>
    <recommendedName>
        <fullName evidence="3">WDR19 first beta-propeller domain-containing protein</fullName>
    </recommendedName>
</protein>
<evidence type="ECO:0000259" key="3">
    <source>
        <dbReference type="Pfam" id="PF23389"/>
    </source>
</evidence>
<dbReference type="GO" id="GO:0060271">
    <property type="term" value="P:cilium assembly"/>
    <property type="evidence" value="ECO:0007669"/>
    <property type="project" value="TreeGrafter"/>
</dbReference>
<evidence type="ECO:0000256" key="1">
    <source>
        <dbReference type="ARBA" id="ARBA00022574"/>
    </source>
</evidence>
<evidence type="ECO:0000256" key="2">
    <source>
        <dbReference type="ARBA" id="ARBA00022737"/>
    </source>
</evidence>
<dbReference type="AlphaFoldDB" id="A0A7S2WBI0"/>
<dbReference type="InterPro" id="IPR015943">
    <property type="entry name" value="WD40/YVTN_repeat-like_dom_sf"/>
</dbReference>
<dbReference type="GO" id="GO:0005929">
    <property type="term" value="C:cilium"/>
    <property type="evidence" value="ECO:0007669"/>
    <property type="project" value="TreeGrafter"/>
</dbReference>
<dbReference type="InterPro" id="IPR057855">
    <property type="entry name" value="Beta-prop_WDR19_1st"/>
</dbReference>
<keyword evidence="2" id="KW-0677">Repeat</keyword>
<gene>
    <name evidence="4" type="ORF">QSP1433_LOCUS5621</name>
</gene>
<name>A0A7S2WBI0_9STRA</name>
<dbReference type="Pfam" id="PF23389">
    <property type="entry name" value="Beta-prop_WDR19_1st"/>
    <property type="match status" value="2"/>
</dbReference>
<evidence type="ECO:0000313" key="4">
    <source>
        <dbReference type="EMBL" id="CAD9676989.1"/>
    </source>
</evidence>
<dbReference type="Gene3D" id="2.130.10.10">
    <property type="entry name" value="YVTN repeat-like/Quinoprotein amine dehydrogenase"/>
    <property type="match status" value="1"/>
</dbReference>
<keyword evidence="1" id="KW-0853">WD repeat</keyword>
<organism evidence="4">
    <name type="scientific">Mucochytrium quahogii</name>
    <dbReference type="NCBI Taxonomy" id="96639"/>
    <lineage>
        <taxon>Eukaryota</taxon>
        <taxon>Sar</taxon>
        <taxon>Stramenopiles</taxon>
        <taxon>Bigyra</taxon>
        <taxon>Labyrinthulomycetes</taxon>
        <taxon>Thraustochytrida</taxon>
        <taxon>Thraustochytriidae</taxon>
        <taxon>Mucochytrium</taxon>
    </lineage>
</organism>
<reference evidence="4" key="1">
    <citation type="submission" date="2021-01" db="EMBL/GenBank/DDBJ databases">
        <authorList>
            <person name="Corre E."/>
            <person name="Pelletier E."/>
            <person name="Niang G."/>
            <person name="Scheremetjew M."/>
            <person name="Finn R."/>
            <person name="Kale V."/>
            <person name="Holt S."/>
            <person name="Cochrane G."/>
            <person name="Meng A."/>
            <person name="Brown T."/>
            <person name="Cohen L."/>
        </authorList>
    </citation>
    <scope>NUCLEOTIDE SEQUENCE</scope>
    <source>
        <strain evidence="4">NY070348D</strain>
    </source>
</reference>
<dbReference type="GO" id="GO:0035721">
    <property type="term" value="P:intraciliary retrograde transport"/>
    <property type="evidence" value="ECO:0007669"/>
    <property type="project" value="InterPro"/>
</dbReference>
<accession>A0A7S2WBI0</accession>
<sequence>MVVRAGYVEDEVAELELKFVVGTRHLGKGRPMFSWNPQGSLLACSGSSRVVHVFDDKGSIVSQIVPPSASKCVVLEWNCDGDILAVVQDLSKVIILWQAKDLGVKYIDVSVKDVVCACWTPCGPEVQTSKSDTEGESEETPRPSLLAMGTTRGKILVYNADSQTCVEWGAGNKLASKKRVSFVKWVSLPASNLEGDQVEPQGEDIYLPKWQDVLVYCSEGSNLSFSYPTGEIIEKFTLRKKVLDVEIGFEFLSAILDDASIMIIPLSKIKPRRSQGLGSKIRSDSAHSLEVLTKSKIPGGRRKTRSNSVNMASPALAHVNRSSTDRSSTPGFAVKLDFEDTYGRCVSQCWFGEDMLVVGFSHGAIIGVSSSHGEFSEEMCRVRYLRRGLQDMVGCDENKQLVSCGDDAFQVFDVKRWSLYSFQRAPEAQGRVDRVVLNKVKNIVGVSTDEGNIFCYQIPLREGTDLENHDHFDHASLLKENISLASITTAYIASSLYIAYAVSTLLNADISDVLASIVS</sequence>
<dbReference type="SUPFAM" id="SSF50978">
    <property type="entry name" value="WD40 repeat-like"/>
    <property type="match status" value="1"/>
</dbReference>
<dbReference type="PANTHER" id="PTHR14920:SF0">
    <property type="entry name" value="WD REPEAT DOMAIN 19"/>
    <property type="match status" value="1"/>
</dbReference>
<feature type="domain" description="WDR19 first beta-propeller" evidence="3">
    <location>
        <begin position="332"/>
        <end position="451"/>
    </location>
</feature>
<dbReference type="InterPro" id="IPR040379">
    <property type="entry name" value="WDR19/dyf-2"/>
</dbReference>
<feature type="domain" description="WDR19 first beta-propeller" evidence="3">
    <location>
        <begin position="32"/>
        <end position="124"/>
    </location>
</feature>
<dbReference type="InterPro" id="IPR036322">
    <property type="entry name" value="WD40_repeat_dom_sf"/>
</dbReference>
<dbReference type="GO" id="GO:0030991">
    <property type="term" value="C:intraciliary transport particle A"/>
    <property type="evidence" value="ECO:0007669"/>
    <property type="project" value="TreeGrafter"/>
</dbReference>
<dbReference type="PANTHER" id="PTHR14920">
    <property type="entry name" value="OSMOTIC AVOIDANCE ABNORMAL PROTEIN 1/WD REPEAT MEMBRANE PROTEIN"/>
    <property type="match status" value="1"/>
</dbReference>
<proteinExistence type="predicted"/>
<dbReference type="EMBL" id="HBHK01009087">
    <property type="protein sequence ID" value="CAD9676989.1"/>
    <property type="molecule type" value="Transcribed_RNA"/>
</dbReference>